<feature type="region of interest" description="Disordered" evidence="1">
    <location>
        <begin position="68"/>
        <end position="99"/>
    </location>
</feature>
<evidence type="ECO:0000313" key="2">
    <source>
        <dbReference type="EMBL" id="CAG5181467.1"/>
    </source>
</evidence>
<proteinExistence type="predicted"/>
<dbReference type="GeneID" id="67022035"/>
<feature type="compositionally biased region" description="Basic and acidic residues" evidence="1">
    <location>
        <begin position="68"/>
        <end position="84"/>
    </location>
</feature>
<evidence type="ECO:0000256" key="1">
    <source>
        <dbReference type="SAM" id="MobiDB-lite"/>
    </source>
</evidence>
<gene>
    <name evidence="2" type="ORF">ALTATR162_LOCUS9777</name>
</gene>
<dbReference type="AlphaFoldDB" id="A0A8J2I7Y4"/>
<organism evidence="2 3">
    <name type="scientific">Alternaria atra</name>
    <dbReference type="NCBI Taxonomy" id="119953"/>
    <lineage>
        <taxon>Eukaryota</taxon>
        <taxon>Fungi</taxon>
        <taxon>Dikarya</taxon>
        <taxon>Ascomycota</taxon>
        <taxon>Pezizomycotina</taxon>
        <taxon>Dothideomycetes</taxon>
        <taxon>Pleosporomycetidae</taxon>
        <taxon>Pleosporales</taxon>
        <taxon>Pleosporineae</taxon>
        <taxon>Pleosporaceae</taxon>
        <taxon>Alternaria</taxon>
        <taxon>Alternaria sect. Ulocladioides</taxon>
    </lineage>
</organism>
<comment type="caution">
    <text evidence="2">The sequence shown here is derived from an EMBL/GenBank/DDBJ whole genome shotgun (WGS) entry which is preliminary data.</text>
</comment>
<name>A0A8J2I7Y4_9PLEO</name>
<reference evidence="2" key="1">
    <citation type="submission" date="2021-05" db="EMBL/GenBank/DDBJ databases">
        <authorList>
            <person name="Stam R."/>
        </authorList>
    </citation>
    <scope>NUCLEOTIDE SEQUENCE</scope>
    <source>
        <strain evidence="2">CS162</strain>
    </source>
</reference>
<accession>A0A8J2I7Y4</accession>
<dbReference type="Proteomes" id="UP000676310">
    <property type="component" value="Unassembled WGS sequence"/>
</dbReference>
<dbReference type="RefSeq" id="XP_043173346.1">
    <property type="nucleotide sequence ID" value="XM_043317411.1"/>
</dbReference>
<keyword evidence="3" id="KW-1185">Reference proteome</keyword>
<dbReference type="OrthoDB" id="10373079at2759"/>
<protein>
    <submittedName>
        <fullName evidence="2">Uncharacterized protein</fullName>
    </submittedName>
</protein>
<sequence>MIIRPKANLEDLDFECAGSPGSTACVLRTPTASLDLDTNDNRPDLSTTQEISLILSLEAKTRELWDTYEESTRRKSIDRRHPEDASEEDNTFSGNEPARDWRPLLRSKELKAFPNLTTNCGLGLTKCNQVNGIIKTSHFIVGSEVPEVFEEEREDVQFCVADDGSVKLIKIDANMA</sequence>
<dbReference type="EMBL" id="CAJRGZ010000025">
    <property type="protein sequence ID" value="CAG5181467.1"/>
    <property type="molecule type" value="Genomic_DNA"/>
</dbReference>
<evidence type="ECO:0000313" key="3">
    <source>
        <dbReference type="Proteomes" id="UP000676310"/>
    </source>
</evidence>